<dbReference type="PROSITE" id="PS50096">
    <property type="entry name" value="IQ"/>
    <property type="match status" value="1"/>
</dbReference>
<evidence type="ECO:0000313" key="4">
    <source>
        <dbReference type="EMBL" id="KAL0925220.1"/>
    </source>
</evidence>
<dbReference type="EMBL" id="JANQDX010000004">
    <property type="protein sequence ID" value="KAL0925220.1"/>
    <property type="molecule type" value="Genomic_DNA"/>
</dbReference>
<sequence length="134" mass="15224">MGASKKWMKLLIGLKNLEKDEVVENAMIKNSKWKMPWRSSNRNRHPSTSEASDTSSMEAEAFISAVAAAAVVRAPLKDLRQDWAVIRILKAYRGILARRALRALKGIVRHNGEKKIIENQRSYRDPLKAAEIKK</sequence>
<feature type="region of interest" description="Disordered" evidence="3">
    <location>
        <begin position="35"/>
        <end position="56"/>
    </location>
</feature>
<comment type="caution">
    <text evidence="4">The sequence shown here is derived from an EMBL/GenBank/DDBJ whole genome shotgun (WGS) entry which is preliminary data.</text>
</comment>
<gene>
    <name evidence="4" type="ORF">M5K25_003538</name>
</gene>
<dbReference type="PANTHER" id="PTHR32295">
    <property type="entry name" value="IQ-DOMAIN 5-RELATED"/>
    <property type="match status" value="1"/>
</dbReference>
<dbReference type="GO" id="GO:0005516">
    <property type="term" value="F:calmodulin binding"/>
    <property type="evidence" value="ECO:0007669"/>
    <property type="project" value="UniProtKB-KW"/>
</dbReference>
<name>A0ABD0VKE1_DENTH</name>
<evidence type="ECO:0000256" key="2">
    <source>
        <dbReference type="ARBA" id="ARBA00024341"/>
    </source>
</evidence>
<keyword evidence="1" id="KW-0112">Calmodulin-binding</keyword>
<comment type="similarity">
    <text evidence="2">Belongs to the IQD family.</text>
</comment>
<organism evidence="4 5">
    <name type="scientific">Dendrobium thyrsiflorum</name>
    <name type="common">Pinecone-like raceme dendrobium</name>
    <name type="synonym">Orchid</name>
    <dbReference type="NCBI Taxonomy" id="117978"/>
    <lineage>
        <taxon>Eukaryota</taxon>
        <taxon>Viridiplantae</taxon>
        <taxon>Streptophyta</taxon>
        <taxon>Embryophyta</taxon>
        <taxon>Tracheophyta</taxon>
        <taxon>Spermatophyta</taxon>
        <taxon>Magnoliopsida</taxon>
        <taxon>Liliopsida</taxon>
        <taxon>Asparagales</taxon>
        <taxon>Orchidaceae</taxon>
        <taxon>Epidendroideae</taxon>
        <taxon>Malaxideae</taxon>
        <taxon>Dendrobiinae</taxon>
        <taxon>Dendrobium</taxon>
    </lineage>
</organism>
<dbReference type="AlphaFoldDB" id="A0ABD0VKE1"/>
<evidence type="ECO:0000256" key="1">
    <source>
        <dbReference type="ARBA" id="ARBA00022860"/>
    </source>
</evidence>
<proteinExistence type="inferred from homology"/>
<reference evidence="4 5" key="1">
    <citation type="journal article" date="2024" name="Plant Biotechnol. J.">
        <title>Dendrobium thyrsiflorum genome and its molecular insights into genes involved in important horticultural traits.</title>
        <authorList>
            <person name="Chen B."/>
            <person name="Wang J.Y."/>
            <person name="Zheng P.J."/>
            <person name="Li K.L."/>
            <person name="Liang Y.M."/>
            <person name="Chen X.F."/>
            <person name="Zhang C."/>
            <person name="Zhao X."/>
            <person name="He X."/>
            <person name="Zhang G.Q."/>
            <person name="Liu Z.J."/>
            <person name="Xu Q."/>
        </authorList>
    </citation>
    <scope>NUCLEOTIDE SEQUENCE [LARGE SCALE GENOMIC DNA]</scope>
    <source>
        <strain evidence="4">GZMU011</strain>
    </source>
</reference>
<evidence type="ECO:0000256" key="3">
    <source>
        <dbReference type="SAM" id="MobiDB-lite"/>
    </source>
</evidence>
<accession>A0ABD0VKE1</accession>
<evidence type="ECO:0000313" key="5">
    <source>
        <dbReference type="Proteomes" id="UP001552299"/>
    </source>
</evidence>
<dbReference type="Proteomes" id="UP001552299">
    <property type="component" value="Unassembled WGS sequence"/>
</dbReference>
<feature type="compositionally biased region" description="Polar residues" evidence="3">
    <location>
        <begin position="46"/>
        <end position="56"/>
    </location>
</feature>
<keyword evidence="5" id="KW-1185">Reference proteome</keyword>
<dbReference type="PANTHER" id="PTHR32295:SF126">
    <property type="entry name" value="PROTEIN IQ-DOMAIN 8"/>
    <property type="match status" value="1"/>
</dbReference>
<protein>
    <submittedName>
        <fullName evidence="4">Uncharacterized protein</fullName>
    </submittedName>
</protein>